<evidence type="ECO:0000313" key="2">
    <source>
        <dbReference type="EMBL" id="TWT88993.1"/>
    </source>
</evidence>
<dbReference type="OrthoDB" id="282550at2"/>
<reference evidence="2 3" key="1">
    <citation type="submission" date="2019-02" db="EMBL/GenBank/DDBJ databases">
        <title>Deep-cultivation of Planctomycetes and their phenomic and genomic characterization uncovers novel biology.</title>
        <authorList>
            <person name="Wiegand S."/>
            <person name="Jogler M."/>
            <person name="Boedeker C."/>
            <person name="Pinto D."/>
            <person name="Vollmers J."/>
            <person name="Rivas-Marin E."/>
            <person name="Kohn T."/>
            <person name="Peeters S.H."/>
            <person name="Heuer A."/>
            <person name="Rast P."/>
            <person name="Oberbeckmann S."/>
            <person name="Bunk B."/>
            <person name="Jeske O."/>
            <person name="Meyerdierks A."/>
            <person name="Storesund J.E."/>
            <person name="Kallscheuer N."/>
            <person name="Luecker S."/>
            <person name="Lage O.M."/>
            <person name="Pohl T."/>
            <person name="Merkel B.J."/>
            <person name="Hornburger P."/>
            <person name="Mueller R.-W."/>
            <person name="Bruemmer F."/>
            <person name="Labrenz M."/>
            <person name="Spormann A.M."/>
            <person name="Op Den Camp H."/>
            <person name="Overmann J."/>
            <person name="Amann R."/>
            <person name="Jetten M.S.M."/>
            <person name="Mascher T."/>
            <person name="Medema M.H."/>
            <person name="Devos D.P."/>
            <person name="Kaster A.-K."/>
            <person name="Ovreas L."/>
            <person name="Rohde M."/>
            <person name="Galperin M.Y."/>
            <person name="Jogler C."/>
        </authorList>
    </citation>
    <scope>NUCLEOTIDE SEQUENCE [LARGE SCALE GENOMIC DNA]</scope>
    <source>
        <strain evidence="2 3">Mal64</strain>
    </source>
</reference>
<dbReference type="AlphaFoldDB" id="A0A5C5ZRY8"/>
<accession>A0A5C5ZRY8</accession>
<evidence type="ECO:0000256" key="1">
    <source>
        <dbReference type="SAM" id="Phobius"/>
    </source>
</evidence>
<feature type="transmembrane region" description="Helical" evidence="1">
    <location>
        <begin position="101"/>
        <end position="123"/>
    </location>
</feature>
<proteinExistence type="predicted"/>
<keyword evidence="1" id="KW-0812">Transmembrane</keyword>
<dbReference type="RefSeq" id="WP_146400519.1">
    <property type="nucleotide sequence ID" value="NZ_SJPQ01000002.1"/>
</dbReference>
<keyword evidence="1" id="KW-0472">Membrane</keyword>
<keyword evidence="1" id="KW-1133">Transmembrane helix</keyword>
<feature type="transmembrane region" description="Helical" evidence="1">
    <location>
        <begin position="129"/>
        <end position="152"/>
    </location>
</feature>
<organism evidence="2 3">
    <name type="scientific">Pseudobythopirellula maris</name>
    <dbReference type="NCBI Taxonomy" id="2527991"/>
    <lineage>
        <taxon>Bacteria</taxon>
        <taxon>Pseudomonadati</taxon>
        <taxon>Planctomycetota</taxon>
        <taxon>Planctomycetia</taxon>
        <taxon>Pirellulales</taxon>
        <taxon>Lacipirellulaceae</taxon>
        <taxon>Pseudobythopirellula</taxon>
    </lineage>
</organism>
<protein>
    <submittedName>
        <fullName evidence="2">Uncharacterized protein</fullName>
    </submittedName>
</protein>
<dbReference type="EMBL" id="SJPQ01000002">
    <property type="protein sequence ID" value="TWT88993.1"/>
    <property type="molecule type" value="Genomic_DNA"/>
</dbReference>
<name>A0A5C5ZRY8_9BACT</name>
<feature type="transmembrane region" description="Helical" evidence="1">
    <location>
        <begin position="6"/>
        <end position="28"/>
    </location>
</feature>
<comment type="caution">
    <text evidence="2">The sequence shown here is derived from an EMBL/GenBank/DDBJ whole genome shotgun (WGS) entry which is preliminary data.</text>
</comment>
<gene>
    <name evidence="2" type="ORF">Mal64_24840</name>
</gene>
<sequence>MSVFALWLPILLAGLATHVASFLAWVVLPHHKPEWKEFPHEDELQDWLAERNAPPDQYLLPMCSEMSETKTSEYAAKLDKPHGMLLLWGHKPNIGKNIGMTLAYFLVASFCLGYLATLALAPGEGFFPVFRFVTTAGIMTYCFAKIPGVIWFRQKVLMDLVDGAAYAVIAGVIFAALWPAAA</sequence>
<dbReference type="Proteomes" id="UP000315440">
    <property type="component" value="Unassembled WGS sequence"/>
</dbReference>
<keyword evidence="3" id="KW-1185">Reference proteome</keyword>
<evidence type="ECO:0000313" key="3">
    <source>
        <dbReference type="Proteomes" id="UP000315440"/>
    </source>
</evidence>
<feature type="transmembrane region" description="Helical" evidence="1">
    <location>
        <begin position="164"/>
        <end position="181"/>
    </location>
</feature>